<dbReference type="InterPro" id="IPR003615">
    <property type="entry name" value="HNH_nuc"/>
</dbReference>
<dbReference type="PaxDb" id="273116-14324942"/>
<accession>Q97AT3</accession>
<dbReference type="EMBL" id="BA000011">
    <property type="protein sequence ID" value="BAB59868.1"/>
    <property type="molecule type" value="Genomic_DNA"/>
</dbReference>
<gene>
    <name evidence="2" type="ORF">TVG0732760</name>
</gene>
<dbReference type="Pfam" id="PF13391">
    <property type="entry name" value="HNH_2"/>
    <property type="match status" value="1"/>
</dbReference>
<reference evidence="2 3" key="2">
    <citation type="journal article" date="2000" name="Proc. Natl. Acad. Sci. U.S.A.">
        <title>Archaeal adaptation to higher temperatures revealed by genomic sequence of Thermoplasma volcanium.</title>
        <authorList>
            <person name="Kawashima T."/>
            <person name="Amano N."/>
            <person name="Koike H."/>
            <person name="Makino S."/>
            <person name="Higuchi S."/>
            <person name="Kawashima-Ohya Y."/>
            <person name="Watanabe K."/>
            <person name="Yamazaki M."/>
            <person name="Kanehori K."/>
            <person name="Kawamoto T."/>
            <person name="Nunoshiba T."/>
            <person name="Yamamoto Y."/>
            <person name="Aramaki H."/>
            <person name="Makino K."/>
            <person name="Suzuki M."/>
        </authorList>
    </citation>
    <scope>NUCLEOTIDE SEQUENCE [LARGE SCALE GENOMIC DNA]</scope>
    <source>
        <strain evidence="3">ATCC 51530 / DSM 4299 / JCM 9571 / NBRC 15438 / GSS1</strain>
    </source>
</reference>
<dbReference type="HOGENOM" id="CLU_1270000_0_0_2"/>
<organism evidence="2 3">
    <name type="scientific">Thermoplasma volcanium (strain ATCC 51530 / DSM 4299 / JCM 9571 / NBRC 15438 / GSS1)</name>
    <dbReference type="NCBI Taxonomy" id="273116"/>
    <lineage>
        <taxon>Archaea</taxon>
        <taxon>Methanobacteriati</taxon>
        <taxon>Thermoplasmatota</taxon>
        <taxon>Thermoplasmata</taxon>
        <taxon>Thermoplasmatales</taxon>
        <taxon>Thermoplasmataceae</taxon>
        <taxon>Thermoplasma</taxon>
    </lineage>
</organism>
<protein>
    <submittedName>
        <fullName evidence="2">TVG0732760 protein</fullName>
    </submittedName>
</protein>
<name>Q97AT3_THEVO</name>
<dbReference type="DNASU" id="1441828"/>
<feature type="domain" description="HNH nuclease" evidence="1">
    <location>
        <begin position="116"/>
        <end position="166"/>
    </location>
</feature>
<dbReference type="KEGG" id="tvo:TVG0732760"/>
<dbReference type="eggNOG" id="arCOG07787">
    <property type="taxonomic scope" value="Archaea"/>
</dbReference>
<evidence type="ECO:0000313" key="3">
    <source>
        <dbReference type="Proteomes" id="UP000001017"/>
    </source>
</evidence>
<proteinExistence type="predicted"/>
<keyword evidence="3" id="KW-1185">Reference proteome</keyword>
<dbReference type="Proteomes" id="UP000001017">
    <property type="component" value="Chromosome"/>
</dbReference>
<evidence type="ECO:0000313" key="2">
    <source>
        <dbReference type="EMBL" id="BAB59868.1"/>
    </source>
</evidence>
<dbReference type="AlphaFoldDB" id="Q97AT3"/>
<reference evidence="2 3" key="1">
    <citation type="journal article" date="1999" name="Proc. Jpn. Acad.">
        <title>Determination of the complete genomic DNA sequence of Thermoplasma volvanium GSS1.</title>
        <authorList>
            <person name="Kawashima T."/>
            <person name="Yamamoto Y."/>
            <person name="Aramaki H."/>
            <person name="Nunoshiba T."/>
            <person name="Kawamoto T."/>
            <person name="Watanabe K."/>
            <person name="Yamazaki M."/>
            <person name="Kanehori K."/>
            <person name="Amano N."/>
            <person name="Ohya Y."/>
            <person name="Makino K."/>
            <person name="Suzuki M."/>
        </authorList>
    </citation>
    <scope>NUCLEOTIDE SEQUENCE [LARGE SCALE GENOMIC DNA]</scope>
    <source>
        <strain evidence="3">ATCC 51530 / DSM 4299 / JCM 9571 / NBRC 15438 / GSS1</strain>
    </source>
</reference>
<sequence length="217" mass="24994">MNGMGSKSELEERFSKYNKGEKEPVLCLILEDFVIFEKLVPLSLIDSEGMQVFKYIQDEKMLDTILSAAGVISTSGKEQTLNLDAIDPKFRKAFLNSRLFQGKLRKKALEYYGHRCLLCGIDVDDLLVVSHIKDVFLFPEDAGNLYNTLLLCRLHDGMFDRKLISIGDNNRIIVGSILKNSRSEKLQREVQEMESTTIDRDLKESKKFLEWHRAKLR</sequence>
<evidence type="ECO:0000259" key="1">
    <source>
        <dbReference type="Pfam" id="PF13391"/>
    </source>
</evidence>